<protein>
    <recommendedName>
        <fullName evidence="3">DNA polymerase III subunit alpha</fullName>
        <ecNumber evidence="2">2.7.7.7</ecNumber>
    </recommendedName>
</protein>
<reference evidence="11 12" key="1">
    <citation type="submission" date="2016-10" db="EMBL/GenBank/DDBJ databases">
        <authorList>
            <person name="de Groot N.N."/>
        </authorList>
    </citation>
    <scope>NUCLEOTIDE SEQUENCE [LARGE SCALE GENOMIC DNA]</scope>
    <source>
        <strain evidence="11 12">B7-7</strain>
    </source>
</reference>
<gene>
    <name evidence="11" type="ORF">SAMN05421693_11330</name>
</gene>
<dbReference type="SUPFAM" id="SSF89550">
    <property type="entry name" value="PHP domain-like"/>
    <property type="match status" value="1"/>
</dbReference>
<dbReference type="CDD" id="cd07433">
    <property type="entry name" value="PHP_PolIIIA_DnaE1"/>
    <property type="match status" value="1"/>
</dbReference>
<dbReference type="GO" id="GO:0006260">
    <property type="term" value="P:DNA replication"/>
    <property type="evidence" value="ECO:0007669"/>
    <property type="project" value="UniProtKB-KW"/>
</dbReference>
<evidence type="ECO:0000256" key="4">
    <source>
        <dbReference type="ARBA" id="ARBA00022490"/>
    </source>
</evidence>
<keyword evidence="12" id="KW-1185">Reference proteome</keyword>
<proteinExistence type="predicted"/>
<dbReference type="InterPro" id="IPR004365">
    <property type="entry name" value="NA-bd_OB_tRNA"/>
</dbReference>
<dbReference type="NCBIfam" id="NF004226">
    <property type="entry name" value="PRK05673.1"/>
    <property type="match status" value="1"/>
</dbReference>
<dbReference type="CDD" id="cd04485">
    <property type="entry name" value="DnaE_OBF"/>
    <property type="match status" value="1"/>
</dbReference>
<dbReference type="GO" id="GO:0005737">
    <property type="term" value="C:cytoplasm"/>
    <property type="evidence" value="ECO:0007669"/>
    <property type="project" value="UniProtKB-SubCell"/>
</dbReference>
<dbReference type="InterPro" id="IPR011708">
    <property type="entry name" value="DNA_pol3_alpha_NTPase_dom"/>
</dbReference>
<evidence type="ECO:0000256" key="2">
    <source>
        <dbReference type="ARBA" id="ARBA00012417"/>
    </source>
</evidence>
<dbReference type="GO" id="GO:0008408">
    <property type="term" value="F:3'-5' exonuclease activity"/>
    <property type="evidence" value="ECO:0007669"/>
    <property type="project" value="InterPro"/>
</dbReference>
<sequence length="1171" mass="130119">MTQPFVHLHLHSEFSLVDGLVRVGPLVAAAKNAGMPACAVTDQSNLFAMVKFYKAALKSGIKPIIGADLWVTATDPGEPPTRLVLLCQNDPGYRCLTRLISRGYQEGQQDGTPILAREWFTRDTCQGLIALSGGREGEVGRALLSRQPHSAGQACDFWCDVFPDRFYLELIRTGREGEEDYLHAAVALAAQRNLPVVATNDVRFISPDDYDAHEARVCIHEGRVLDDPRRPRIYSPQQYLKTPEEMAECFADIPEALANTVEIARRCNLILTLGENHLPEYPIPEGMTTDTYFRQLSHRGLDERLARLFPAETPDREEKAQTYRNRLDVELDVICQMGFPGYFLIVADFIQWAKDNAVPVGPGRGSGAGSLVAYALKITDLDPIRYELLFERFLNPERVSMPDFDIDFCMEKRDSVIDYVARRYGRDKVSQIITHGTMAAKAVVRDAGRVLGHAYGFVDRIAKQIPFEIGMTLDKALEQEEDLRRSYEEDEEVRGLIDLARKLEGVARNAGKHAGGVVIAPTTLTDFSPLFCEPGGQGVVTHFDKDDVEAIGLVKFDFLGLRTLTIIDWAVQTINAGRSHAGQPPLDINDVPLDEDSTFALLKRQETTAVFQLESRGMKDLIKRLQPDNFEDIVALVALYRPGPLQSGMVDDFINRKHGRARVEYPHPALEPILRPTYGVILYQEQVMQIAQVLAGYSLGGADLLRRAMGKKKPEEMAKQREIFLTGAVAQGVEEATASYIFDLMEKFAGYGFNKSHSAAYALLSYQTAWLKCHYPAAFMAAVLSADMDHTDKVVNLIEECRCMDLAVIPPDVNTSSHEFTVRDDQTIVYGLGAIKGVGESAIQVLIDSRRADGPFASLDDLCVRADSQKINRRTLEALIRAGALDSIGPNRATLMHNLPQAVSRAEQYRRDQSMGQGDLFGLAPPPEVVAVVDPVLPEWEEDIRLLAEKETLGLYLTGHPITRYESELRRITGKRIADLLLDLADSAPAQGTGETQGRGRQREQNALIAGLVVGIRLRNASSGRMAFLTLDDRSGRIEVGLFGEDYRRFQSLLVKDRLLVVEGGVGIDEFSGGVRMRGRQVMDLDQAREQFARRVDLTLNGGTDLSLMAALEDSLTPFRDGSCPVFVNYSNGRARARFQLGASWRLRPTEALVQRLRGLLGEAGVQIHYR</sequence>
<dbReference type="InterPro" id="IPR004805">
    <property type="entry name" value="DnaE2/DnaE/PolC"/>
</dbReference>
<dbReference type="FunFam" id="1.10.10.1600:FF:000001">
    <property type="entry name" value="DNA polymerase III subunit alpha"/>
    <property type="match status" value="1"/>
</dbReference>
<evidence type="ECO:0000256" key="9">
    <source>
        <dbReference type="ARBA" id="ARBA00049244"/>
    </source>
</evidence>
<dbReference type="GO" id="GO:0003887">
    <property type="term" value="F:DNA-directed DNA polymerase activity"/>
    <property type="evidence" value="ECO:0007669"/>
    <property type="project" value="UniProtKB-KW"/>
</dbReference>
<dbReference type="Gene3D" id="1.10.10.1600">
    <property type="entry name" value="Bacterial DNA polymerase III alpha subunit, thumb domain"/>
    <property type="match status" value="1"/>
</dbReference>
<accession>A0A1H9CC77</accession>
<keyword evidence="7" id="KW-0235">DNA replication</keyword>
<dbReference type="SMART" id="SM00481">
    <property type="entry name" value="POLIIIAc"/>
    <property type="match status" value="1"/>
</dbReference>
<feature type="domain" description="Polymerase/histidinol phosphatase N-terminal" evidence="10">
    <location>
        <begin position="6"/>
        <end position="73"/>
    </location>
</feature>
<dbReference type="Pfam" id="PF17657">
    <property type="entry name" value="DNA_pol3_finger"/>
    <property type="match status" value="1"/>
</dbReference>
<dbReference type="AlphaFoldDB" id="A0A1H9CC77"/>
<evidence type="ECO:0000313" key="11">
    <source>
        <dbReference type="EMBL" id="SEP98607.1"/>
    </source>
</evidence>
<dbReference type="Pfam" id="PF02811">
    <property type="entry name" value="PHP"/>
    <property type="match status" value="1"/>
</dbReference>
<dbReference type="RefSeq" id="WP_090206250.1">
    <property type="nucleotide sequence ID" value="NZ_FOFO01000013.1"/>
</dbReference>
<dbReference type="InterPro" id="IPR029460">
    <property type="entry name" value="DNAPol_HHH"/>
</dbReference>
<evidence type="ECO:0000256" key="7">
    <source>
        <dbReference type="ARBA" id="ARBA00022705"/>
    </source>
</evidence>
<dbReference type="InterPro" id="IPR040982">
    <property type="entry name" value="DNA_pol3_finger"/>
</dbReference>
<evidence type="ECO:0000256" key="8">
    <source>
        <dbReference type="ARBA" id="ARBA00022932"/>
    </source>
</evidence>
<evidence type="ECO:0000256" key="6">
    <source>
        <dbReference type="ARBA" id="ARBA00022695"/>
    </source>
</evidence>
<dbReference type="FunFam" id="1.10.150.870:FF:000001">
    <property type="entry name" value="DNA polymerase III subunit alpha"/>
    <property type="match status" value="1"/>
</dbReference>
<evidence type="ECO:0000256" key="5">
    <source>
        <dbReference type="ARBA" id="ARBA00022679"/>
    </source>
</evidence>
<dbReference type="OrthoDB" id="9803237at2"/>
<dbReference type="EMBL" id="FOFO01000013">
    <property type="protein sequence ID" value="SEP98607.1"/>
    <property type="molecule type" value="Genomic_DNA"/>
</dbReference>
<dbReference type="InterPro" id="IPR049821">
    <property type="entry name" value="PolIIIA_DnaE1_PHP"/>
</dbReference>
<keyword evidence="6" id="KW-0548">Nucleotidyltransferase</keyword>
<dbReference type="NCBIfam" id="TIGR00594">
    <property type="entry name" value="polc"/>
    <property type="match status" value="1"/>
</dbReference>
<dbReference type="InterPro" id="IPR003141">
    <property type="entry name" value="Pol/His_phosphatase_N"/>
</dbReference>
<dbReference type="GO" id="GO:0003676">
    <property type="term" value="F:nucleic acid binding"/>
    <property type="evidence" value="ECO:0007669"/>
    <property type="project" value="InterPro"/>
</dbReference>
<organism evidence="11 12">
    <name type="scientific">Ectothiorhodospira magna</name>
    <dbReference type="NCBI Taxonomy" id="867345"/>
    <lineage>
        <taxon>Bacteria</taxon>
        <taxon>Pseudomonadati</taxon>
        <taxon>Pseudomonadota</taxon>
        <taxon>Gammaproteobacteria</taxon>
        <taxon>Chromatiales</taxon>
        <taxon>Ectothiorhodospiraceae</taxon>
        <taxon>Ectothiorhodospira</taxon>
    </lineage>
</organism>
<comment type="catalytic activity">
    <reaction evidence="9">
        <text>DNA(n) + a 2'-deoxyribonucleoside 5'-triphosphate = DNA(n+1) + diphosphate</text>
        <dbReference type="Rhea" id="RHEA:22508"/>
        <dbReference type="Rhea" id="RHEA-COMP:17339"/>
        <dbReference type="Rhea" id="RHEA-COMP:17340"/>
        <dbReference type="ChEBI" id="CHEBI:33019"/>
        <dbReference type="ChEBI" id="CHEBI:61560"/>
        <dbReference type="ChEBI" id="CHEBI:173112"/>
        <dbReference type="EC" id="2.7.7.7"/>
    </reaction>
</comment>
<dbReference type="EC" id="2.7.7.7" evidence="2"/>
<dbReference type="InterPro" id="IPR004013">
    <property type="entry name" value="PHP_dom"/>
</dbReference>
<dbReference type="PANTHER" id="PTHR32294:SF0">
    <property type="entry name" value="DNA POLYMERASE III SUBUNIT ALPHA"/>
    <property type="match status" value="1"/>
</dbReference>
<dbReference type="Pfam" id="PF20914">
    <property type="entry name" value="DNA_pol_IIIA_C"/>
    <property type="match status" value="1"/>
</dbReference>
<evidence type="ECO:0000256" key="1">
    <source>
        <dbReference type="ARBA" id="ARBA00004496"/>
    </source>
</evidence>
<evidence type="ECO:0000259" key="10">
    <source>
        <dbReference type="SMART" id="SM00481"/>
    </source>
</evidence>
<comment type="subcellular location">
    <subcellularLocation>
        <location evidence="1">Cytoplasm</location>
    </subcellularLocation>
</comment>
<dbReference type="PANTHER" id="PTHR32294">
    <property type="entry name" value="DNA POLYMERASE III SUBUNIT ALPHA"/>
    <property type="match status" value="1"/>
</dbReference>
<dbReference type="Pfam" id="PF14579">
    <property type="entry name" value="HHH_6"/>
    <property type="match status" value="1"/>
</dbReference>
<evidence type="ECO:0000256" key="3">
    <source>
        <dbReference type="ARBA" id="ARBA00019114"/>
    </source>
</evidence>
<dbReference type="Pfam" id="PF07733">
    <property type="entry name" value="DNA_pol3_alpha"/>
    <property type="match status" value="1"/>
</dbReference>
<keyword evidence="8" id="KW-0239">DNA-directed DNA polymerase</keyword>
<dbReference type="Proteomes" id="UP000199496">
    <property type="component" value="Unassembled WGS sequence"/>
</dbReference>
<dbReference type="InterPro" id="IPR016195">
    <property type="entry name" value="Pol/histidinol_Pase-like"/>
</dbReference>
<dbReference type="Gene3D" id="1.10.150.870">
    <property type="match status" value="1"/>
</dbReference>
<dbReference type="InterPro" id="IPR041931">
    <property type="entry name" value="DNA_pol3_alpha_thumb_dom"/>
</dbReference>
<name>A0A1H9CC77_9GAMM</name>
<keyword evidence="5" id="KW-0808">Transferase</keyword>
<dbReference type="Pfam" id="PF01336">
    <property type="entry name" value="tRNA_anti-codon"/>
    <property type="match status" value="1"/>
</dbReference>
<evidence type="ECO:0000313" key="12">
    <source>
        <dbReference type="Proteomes" id="UP000199496"/>
    </source>
</evidence>
<dbReference type="Gene3D" id="3.20.20.140">
    <property type="entry name" value="Metal-dependent hydrolases"/>
    <property type="match status" value="1"/>
</dbReference>
<keyword evidence="4" id="KW-0963">Cytoplasm</keyword>
<dbReference type="InterPro" id="IPR048472">
    <property type="entry name" value="DNA_pol_IIIA_C"/>
</dbReference>
<dbReference type="STRING" id="867345.SAMN05421693_11330"/>